<evidence type="ECO:0000313" key="2">
    <source>
        <dbReference type="Proteomes" id="UP000044938"/>
    </source>
</evidence>
<reference evidence="1 2" key="1">
    <citation type="submission" date="2015-03" db="EMBL/GenBank/DDBJ databases">
        <authorList>
            <consortium name="Pathogen Informatics"/>
        </authorList>
    </citation>
    <scope>NUCLEOTIDE SEQUENCE [LARGE SCALE GENOMIC DNA]</scope>
    <source>
        <strain evidence="1 2">M09401471</strain>
    </source>
</reference>
<organism evidence="1 2">
    <name type="scientific">Mycobacterium tuberculosis</name>
    <dbReference type="NCBI Taxonomy" id="1773"/>
    <lineage>
        <taxon>Bacteria</taxon>
        <taxon>Bacillati</taxon>
        <taxon>Actinomycetota</taxon>
        <taxon>Actinomycetes</taxon>
        <taxon>Mycobacteriales</taxon>
        <taxon>Mycobacteriaceae</taxon>
        <taxon>Mycobacterium</taxon>
        <taxon>Mycobacterium tuberculosis complex</taxon>
    </lineage>
</organism>
<dbReference type="AlphaFoldDB" id="A0A655IGH2"/>
<evidence type="ECO:0000313" key="1">
    <source>
        <dbReference type="EMBL" id="COV84647.1"/>
    </source>
</evidence>
<name>A0A655IGH2_MYCTX</name>
<dbReference type="EMBL" id="CSAJ01000092">
    <property type="protein sequence ID" value="COV84647.1"/>
    <property type="molecule type" value="Genomic_DNA"/>
</dbReference>
<accession>A0A655IGH2</accession>
<gene>
    <name evidence="1" type="ORF">ERS007720_01040</name>
</gene>
<proteinExistence type="predicted"/>
<dbReference type="Proteomes" id="UP000044938">
    <property type="component" value="Unassembled WGS sequence"/>
</dbReference>
<sequence>MIACRPEWSVAGTVRWRLTNRCTVVCSEPLSATQRQGWLLCTDGARHASKTAFLSTCMSTTLTVWSSGLIK</sequence>
<protein>
    <submittedName>
        <fullName evidence="1">Uncharacterized protein</fullName>
    </submittedName>
</protein>